<reference evidence="11" key="3">
    <citation type="submission" date="2022-06" db="EMBL/GenBank/DDBJ databases">
        <title>Resources to Facilitate Use of the Altered Schaedler Flora (ASF) Mouse Model to Study Microbiome Function.</title>
        <authorList>
            <person name="Proctor A."/>
            <person name="Parvinroo S."/>
            <person name="Richie T."/>
            <person name="Jia X."/>
            <person name="Lee S.T.M."/>
            <person name="Karp P.D."/>
            <person name="Paley S."/>
            <person name="Kostic A.D."/>
            <person name="Pierre J.F."/>
            <person name="Wannemuehler M.J."/>
            <person name="Phillips G.J."/>
        </authorList>
    </citation>
    <scope>NUCLEOTIDE SEQUENCE</scope>
    <source>
        <strain evidence="11">ASF457</strain>
    </source>
</reference>
<accession>V2Q9S2</accession>
<comment type="similarity">
    <text evidence="2">Belongs to the TsaE family.</text>
</comment>
<evidence type="ECO:0000313" key="11">
    <source>
        <dbReference type="EMBL" id="USF23403.1"/>
    </source>
</evidence>
<keyword evidence="7" id="KW-0547">Nucleotide-binding</keyword>
<keyword evidence="12" id="KW-1185">Reference proteome</keyword>
<dbReference type="Gene3D" id="3.40.50.300">
    <property type="entry name" value="P-loop containing nucleotide triphosphate hydrolases"/>
    <property type="match status" value="1"/>
</dbReference>
<evidence type="ECO:0000256" key="2">
    <source>
        <dbReference type="ARBA" id="ARBA00007599"/>
    </source>
</evidence>
<dbReference type="GO" id="GO:0005737">
    <property type="term" value="C:cytoplasm"/>
    <property type="evidence" value="ECO:0007669"/>
    <property type="project" value="UniProtKB-SubCell"/>
</dbReference>
<dbReference type="Pfam" id="PF02367">
    <property type="entry name" value="TsaE"/>
    <property type="match status" value="1"/>
</dbReference>
<dbReference type="InterPro" id="IPR027417">
    <property type="entry name" value="P-loop_NTPase"/>
</dbReference>
<dbReference type="GO" id="GO:0005524">
    <property type="term" value="F:ATP binding"/>
    <property type="evidence" value="ECO:0007669"/>
    <property type="project" value="UniProtKB-KW"/>
</dbReference>
<name>V2Q9S2_9BACT</name>
<evidence type="ECO:0000256" key="10">
    <source>
        <dbReference type="ARBA" id="ARBA00032441"/>
    </source>
</evidence>
<dbReference type="PANTHER" id="PTHR33540:SF2">
    <property type="entry name" value="TRNA THREONYLCARBAMOYLADENOSINE BIOSYNTHESIS PROTEIN TSAE"/>
    <property type="match status" value="1"/>
</dbReference>
<reference evidence="11" key="2">
    <citation type="submission" date="2022-05" db="EMBL/GenBank/DDBJ databases">
        <authorList>
            <person name="Proctor A.L."/>
            <person name="Phillips G.J."/>
            <person name="Wannemuehler M.J."/>
        </authorList>
    </citation>
    <scope>NUCLEOTIDE SEQUENCE</scope>
    <source>
        <strain evidence="11">ASF457</strain>
    </source>
</reference>
<evidence type="ECO:0000256" key="7">
    <source>
        <dbReference type="ARBA" id="ARBA00022741"/>
    </source>
</evidence>
<dbReference type="InterPro" id="IPR003442">
    <property type="entry name" value="T6A_TsaE"/>
</dbReference>
<evidence type="ECO:0000256" key="3">
    <source>
        <dbReference type="ARBA" id="ARBA00019010"/>
    </source>
</evidence>
<proteinExistence type="inferred from homology"/>
<dbReference type="NCBIfam" id="TIGR00150">
    <property type="entry name" value="T6A_YjeE"/>
    <property type="match status" value="1"/>
</dbReference>
<keyword evidence="5" id="KW-0819">tRNA processing</keyword>
<dbReference type="RefSeq" id="WP_023276470.1">
    <property type="nucleotide sequence ID" value="NZ_CP097562.1"/>
</dbReference>
<sequence>MNFEYILKCVEDTKNMAKDIAPFIKNNIIFLNGEIGAGKTTFTKYLVEIYGLNDEVCSPTFSLENRYNTKNGLIIHFDLYRIKNEEELDMIGFYDTLKEDATILIEWADKFNIEKYIKNYKIISFKIHDSNIRYVTIK</sequence>
<evidence type="ECO:0000256" key="1">
    <source>
        <dbReference type="ARBA" id="ARBA00004496"/>
    </source>
</evidence>
<gene>
    <name evidence="11" type="ORF">N508_000462</name>
</gene>
<evidence type="ECO:0000256" key="5">
    <source>
        <dbReference type="ARBA" id="ARBA00022694"/>
    </source>
</evidence>
<protein>
    <recommendedName>
        <fullName evidence="3">tRNA threonylcarbamoyladenosine biosynthesis protein TsaE</fullName>
    </recommendedName>
    <alternativeName>
        <fullName evidence="10">t(6)A37 threonylcarbamoyladenosine biosynthesis protein TsaE</fullName>
    </alternativeName>
</protein>
<dbReference type="Proteomes" id="UP000017429">
    <property type="component" value="Chromosome"/>
</dbReference>
<keyword evidence="8" id="KW-0067">ATP-binding</keyword>
<dbReference type="PANTHER" id="PTHR33540">
    <property type="entry name" value="TRNA THREONYLCARBAMOYLADENOSINE BIOSYNTHESIS PROTEIN TSAE"/>
    <property type="match status" value="1"/>
</dbReference>
<organism evidence="11 12">
    <name type="scientific">Mucispirillum schaedleri ASF457</name>
    <dbReference type="NCBI Taxonomy" id="1379858"/>
    <lineage>
        <taxon>Bacteria</taxon>
        <taxon>Pseudomonadati</taxon>
        <taxon>Deferribacterota</taxon>
        <taxon>Deferribacteres</taxon>
        <taxon>Deferribacterales</taxon>
        <taxon>Mucispirillaceae</taxon>
        <taxon>Mucispirillum</taxon>
    </lineage>
</organism>
<keyword evidence="4" id="KW-0963">Cytoplasm</keyword>
<dbReference type="SUPFAM" id="SSF52540">
    <property type="entry name" value="P-loop containing nucleoside triphosphate hydrolases"/>
    <property type="match status" value="1"/>
</dbReference>
<dbReference type="EMBL" id="CP097562">
    <property type="protein sequence ID" value="USF23403.1"/>
    <property type="molecule type" value="Genomic_DNA"/>
</dbReference>
<comment type="subcellular location">
    <subcellularLocation>
        <location evidence="1">Cytoplasm</location>
    </subcellularLocation>
</comment>
<evidence type="ECO:0000313" key="12">
    <source>
        <dbReference type="Proteomes" id="UP000017429"/>
    </source>
</evidence>
<dbReference type="AlphaFoldDB" id="V2Q9S2"/>
<keyword evidence="6" id="KW-0479">Metal-binding</keyword>
<keyword evidence="9" id="KW-0460">Magnesium</keyword>
<evidence type="ECO:0000256" key="6">
    <source>
        <dbReference type="ARBA" id="ARBA00022723"/>
    </source>
</evidence>
<dbReference type="GO" id="GO:0002949">
    <property type="term" value="P:tRNA threonylcarbamoyladenosine modification"/>
    <property type="evidence" value="ECO:0007669"/>
    <property type="project" value="InterPro"/>
</dbReference>
<evidence type="ECO:0000256" key="9">
    <source>
        <dbReference type="ARBA" id="ARBA00022842"/>
    </source>
</evidence>
<evidence type="ECO:0000256" key="4">
    <source>
        <dbReference type="ARBA" id="ARBA00022490"/>
    </source>
</evidence>
<dbReference type="GO" id="GO:0046872">
    <property type="term" value="F:metal ion binding"/>
    <property type="evidence" value="ECO:0007669"/>
    <property type="project" value="UniProtKB-KW"/>
</dbReference>
<dbReference type="KEGG" id="msch:N508_000462"/>
<dbReference type="eggNOG" id="COG0802">
    <property type="taxonomic scope" value="Bacteria"/>
</dbReference>
<reference evidence="11" key="1">
    <citation type="journal article" date="2014" name="Genome Announc.">
        <title>Draft genome sequences of the altered schaedler flora, a defined bacterial community from gnotobiotic mice.</title>
        <authorList>
            <person name="Wannemuehler M.J."/>
            <person name="Overstreet A.M."/>
            <person name="Ward D.V."/>
            <person name="Phillips G.J."/>
        </authorList>
    </citation>
    <scope>NUCLEOTIDE SEQUENCE</scope>
    <source>
        <strain evidence="11">ASF457</strain>
    </source>
</reference>
<evidence type="ECO:0000256" key="8">
    <source>
        <dbReference type="ARBA" id="ARBA00022840"/>
    </source>
</evidence>